<feature type="compositionally biased region" description="Low complexity" evidence="2">
    <location>
        <begin position="9"/>
        <end position="23"/>
    </location>
</feature>
<feature type="compositionally biased region" description="Basic and acidic residues" evidence="2">
    <location>
        <begin position="80"/>
        <end position="89"/>
    </location>
</feature>
<dbReference type="PROSITE" id="PS50914">
    <property type="entry name" value="BON"/>
    <property type="match status" value="2"/>
</dbReference>
<dbReference type="SUPFAM" id="SSF103088">
    <property type="entry name" value="OmpA-like"/>
    <property type="match status" value="1"/>
</dbReference>
<dbReference type="InterPro" id="IPR006665">
    <property type="entry name" value="OmpA-like"/>
</dbReference>
<dbReference type="Gene3D" id="3.40.1520.20">
    <property type="match status" value="1"/>
</dbReference>
<dbReference type="PROSITE" id="PS51123">
    <property type="entry name" value="OMPA_2"/>
    <property type="match status" value="1"/>
</dbReference>
<dbReference type="EMBL" id="JAYGHT010000150">
    <property type="protein sequence ID" value="MEA5522198.1"/>
    <property type="molecule type" value="Genomic_DNA"/>
</dbReference>
<evidence type="ECO:0000259" key="4">
    <source>
        <dbReference type="PROSITE" id="PS51123"/>
    </source>
</evidence>
<evidence type="ECO:0000313" key="6">
    <source>
        <dbReference type="Proteomes" id="UP001301728"/>
    </source>
</evidence>
<feature type="domain" description="OmpA-like" evidence="4">
    <location>
        <begin position="757"/>
        <end position="873"/>
    </location>
</feature>
<feature type="compositionally biased region" description="Polar residues" evidence="2">
    <location>
        <begin position="119"/>
        <end position="136"/>
    </location>
</feature>
<evidence type="ECO:0000259" key="3">
    <source>
        <dbReference type="PROSITE" id="PS50914"/>
    </source>
</evidence>
<name>A0ABU5U6F2_9CYAN</name>
<comment type="caution">
    <text evidence="5">The sequence shown here is derived from an EMBL/GenBank/DDBJ whole genome shotgun (WGS) entry which is preliminary data.</text>
</comment>
<evidence type="ECO:0000313" key="5">
    <source>
        <dbReference type="EMBL" id="MEA5522198.1"/>
    </source>
</evidence>
<proteinExistence type="predicted"/>
<feature type="compositionally biased region" description="Basic and acidic residues" evidence="2">
    <location>
        <begin position="137"/>
        <end position="150"/>
    </location>
</feature>
<feature type="domain" description="BON" evidence="3">
    <location>
        <begin position="693"/>
        <end position="761"/>
    </location>
</feature>
<dbReference type="Pfam" id="PF04972">
    <property type="entry name" value="BON"/>
    <property type="match status" value="1"/>
</dbReference>
<protein>
    <submittedName>
        <fullName evidence="5">BON domain-containing protein</fullName>
    </submittedName>
</protein>
<reference evidence="5 6" key="1">
    <citation type="submission" date="2023-12" db="EMBL/GenBank/DDBJ databases">
        <title>Baltic Sea Cyanobacteria.</title>
        <authorList>
            <person name="Delbaje E."/>
            <person name="Fewer D.P."/>
            <person name="Shishido T.K."/>
        </authorList>
    </citation>
    <scope>NUCLEOTIDE SEQUENCE [LARGE SCALE GENOMIC DNA]</scope>
    <source>
        <strain evidence="5 6">CCNP 1315</strain>
    </source>
</reference>
<dbReference type="InterPro" id="IPR007055">
    <property type="entry name" value="BON_dom"/>
</dbReference>
<organism evidence="5 6">
    <name type="scientific">Limnoraphis robusta CCNP1315</name>
    <dbReference type="NCBI Taxonomy" id="3110306"/>
    <lineage>
        <taxon>Bacteria</taxon>
        <taxon>Bacillati</taxon>
        <taxon>Cyanobacteriota</taxon>
        <taxon>Cyanophyceae</taxon>
        <taxon>Oscillatoriophycideae</taxon>
        <taxon>Oscillatoriales</taxon>
        <taxon>Sirenicapillariaceae</taxon>
        <taxon>Limnoraphis</taxon>
    </lineage>
</organism>
<accession>A0ABU5U6F2</accession>
<evidence type="ECO:0000256" key="2">
    <source>
        <dbReference type="SAM" id="MobiDB-lite"/>
    </source>
</evidence>
<keyword evidence="1" id="KW-0472">Membrane</keyword>
<dbReference type="RefSeq" id="WP_323220379.1">
    <property type="nucleotide sequence ID" value="NZ_JAYGHT010000150.1"/>
</dbReference>
<evidence type="ECO:0000256" key="1">
    <source>
        <dbReference type="PROSITE-ProRule" id="PRU00473"/>
    </source>
</evidence>
<sequence length="877" mass="97792">MAVSRKKPNSSSFDSSASPVDQSKASEVKALEPLLELLLDLQRYQGQVSTSPESDILPHSNESEQPKENLSSDQPLGSSKPEKSVESKGFEVLFEAVNPSPTQSSVKPVEKSEIYQKSEPLSTSEQVNFTQANSQTFRERDQPKSKPSEKEIDLISLQTLLEVPSDAVDVSYSVAPIEAEKTEEKITSTGESEIESISDETFDFLEQLQGLSVESRGSASDDSLEQLQDLIFGSTRSDFEQLKQQLFESDLPEVRQLLEGISTQLKSLEYQIYEPEQLMQLIRPWIADILSHKINHSKEDVIQALKPIIDEIIIAKSRDNREQMSAAIADLIPEAIKHQIRNSPQEIALAIGPEIGAAIREQIRIDRDEIVDALAPTMGKVIKEQVSLERDSMVDALYPVIGSTITRYLGEAIREINDKVSNALSVEGINRKIRARVQGVSEAELILQEVIKCTVLAVFLIHKGSGLIISEVQQSNEAQLESEMLAGMLTAIRSFVNDCIVQADEIQELNEIEYGDSRIVIEVAGYCYLAVILKGEIRKHFLQKIRKTLIKITQNYGTAIETFDGDPETIPPEIKAELEKLMEVGSKQQQGKSPKTLLVLSCVILGSVLIPLAIVQYRNHVIHRLETQVTQALDSEPELAIYRLAVDAQGNTVILNGKLPNQRLREKAGAIVQQIVPNFTVENDIIAVEVPADPVLVEAEVKRMTETLNQMNGISISTQYEPDQVKIAGTVLQQVDLEKVTQAFEKIKGVKSVLTTVQVEPLPIATRIYFNLNSPEFNSEDMIIKIYPISQYLKQYPNLDVKIVGYTHSAEKLKRNPKLALKRSQAVQTALESYGIDRRRMTAIGKNEPPPGVEENHPEWLSRAVIFEIIPREDLGK</sequence>
<feature type="region of interest" description="Disordered" evidence="2">
    <location>
        <begin position="45"/>
        <end position="150"/>
    </location>
</feature>
<feature type="compositionally biased region" description="Polar residues" evidence="2">
    <location>
        <begin position="68"/>
        <end position="77"/>
    </location>
</feature>
<gene>
    <name evidence="5" type="ORF">VB854_24980</name>
</gene>
<dbReference type="Gene3D" id="3.30.1330.60">
    <property type="entry name" value="OmpA-like domain"/>
    <property type="match status" value="1"/>
</dbReference>
<dbReference type="InterPro" id="IPR036737">
    <property type="entry name" value="OmpA-like_sf"/>
</dbReference>
<feature type="region of interest" description="Disordered" evidence="2">
    <location>
        <begin position="1"/>
        <end position="25"/>
    </location>
</feature>
<dbReference type="Proteomes" id="UP001301728">
    <property type="component" value="Unassembled WGS sequence"/>
</dbReference>
<keyword evidence="6" id="KW-1185">Reference proteome</keyword>
<feature type="domain" description="BON" evidence="3">
    <location>
        <begin position="621"/>
        <end position="689"/>
    </location>
</feature>
<dbReference type="Pfam" id="PF00691">
    <property type="entry name" value="OmpA"/>
    <property type="match status" value="1"/>
</dbReference>